<protein>
    <recommendedName>
        <fullName evidence="2">Hemerythrin-like domain-containing protein</fullName>
    </recommendedName>
</protein>
<dbReference type="PANTHER" id="PTHR38048:SF2">
    <property type="entry name" value="HEMERYTHRIN-LIKE DOMAIN-CONTAINING PROTEIN"/>
    <property type="match status" value="1"/>
</dbReference>
<evidence type="ECO:0000313" key="3">
    <source>
        <dbReference type="EMBL" id="PUA82909.1"/>
    </source>
</evidence>
<evidence type="ECO:0000259" key="2">
    <source>
        <dbReference type="Pfam" id="PF01814"/>
    </source>
</evidence>
<accession>A0A2R7Z3L7</accession>
<dbReference type="PANTHER" id="PTHR38048">
    <property type="entry name" value="EXPRESSED PROTEIN"/>
    <property type="match status" value="1"/>
</dbReference>
<keyword evidence="4" id="KW-1185">Reference proteome</keyword>
<dbReference type="AlphaFoldDB" id="A0A2R7Z3L7"/>
<dbReference type="InterPro" id="IPR053206">
    <property type="entry name" value="Dimeric_xanthone_biosynth"/>
</dbReference>
<dbReference type="Proteomes" id="UP000244867">
    <property type="component" value="Unassembled WGS sequence"/>
</dbReference>
<name>A0A2R7Z3L7_9ACTN</name>
<evidence type="ECO:0000313" key="4">
    <source>
        <dbReference type="Proteomes" id="UP000244867"/>
    </source>
</evidence>
<proteinExistence type="predicted"/>
<evidence type="ECO:0000256" key="1">
    <source>
        <dbReference type="SAM" id="MobiDB-lite"/>
    </source>
</evidence>
<comment type="caution">
    <text evidence="3">The sequence shown here is derived from an EMBL/GenBank/DDBJ whole genome shotgun (WGS) entry which is preliminary data.</text>
</comment>
<organism evidence="3 4">
    <name type="scientific">Nocardioides currus</name>
    <dbReference type="NCBI Taxonomy" id="2133958"/>
    <lineage>
        <taxon>Bacteria</taxon>
        <taxon>Bacillati</taxon>
        <taxon>Actinomycetota</taxon>
        <taxon>Actinomycetes</taxon>
        <taxon>Propionibacteriales</taxon>
        <taxon>Nocardioidaceae</taxon>
        <taxon>Nocardioides</taxon>
    </lineage>
</organism>
<dbReference type="OrthoDB" id="3682986at2"/>
<dbReference type="Pfam" id="PF01814">
    <property type="entry name" value="Hemerythrin"/>
    <property type="match status" value="1"/>
</dbReference>
<feature type="domain" description="Hemerythrin-like" evidence="2">
    <location>
        <begin position="74"/>
        <end position="216"/>
    </location>
</feature>
<reference evidence="3 4" key="1">
    <citation type="submission" date="2018-03" db="EMBL/GenBank/DDBJ databases">
        <authorList>
            <person name="Keele B.F."/>
        </authorList>
    </citation>
    <scope>NUCLEOTIDE SEQUENCE [LARGE SCALE GENOMIC DNA]</scope>
    <source>
        <strain evidence="3 4">IB-3</strain>
    </source>
</reference>
<dbReference type="CDD" id="cd12108">
    <property type="entry name" value="Hr-like"/>
    <property type="match status" value="1"/>
</dbReference>
<sequence length="226" mass="23892">MNAIRRLSLILATHPKVGGSNPYGASGASGPGAQQAAGGLASRRTLTPVPIDDATRPRVAGSVELTPAQRAGGEHLRMIHDHFRQQLRAVTAAVEELHAGTGDVGAVREGVHRLGPALTAQQVAGVCGQVCRFLTMHHTIEDQSMFPAVATLEAYAPVAARLAEEHVVVHHHLERVDDLALAVLVDPSRSGELVEAVEALRADLESHFTYEETEMAEPLGLLGLGV</sequence>
<gene>
    <name evidence="3" type="ORF">C7S10_04215</name>
</gene>
<dbReference type="EMBL" id="PYXZ01000001">
    <property type="protein sequence ID" value="PUA82909.1"/>
    <property type="molecule type" value="Genomic_DNA"/>
</dbReference>
<dbReference type="Gene3D" id="1.20.120.520">
    <property type="entry name" value="nmb1532 protein domain like"/>
    <property type="match status" value="1"/>
</dbReference>
<feature type="region of interest" description="Disordered" evidence="1">
    <location>
        <begin position="15"/>
        <end position="40"/>
    </location>
</feature>
<dbReference type="InterPro" id="IPR012312">
    <property type="entry name" value="Hemerythrin-like"/>
</dbReference>
<feature type="compositionally biased region" description="Low complexity" evidence="1">
    <location>
        <begin position="18"/>
        <end position="40"/>
    </location>
</feature>